<dbReference type="Pfam" id="PF00156">
    <property type="entry name" value="Pribosyltran"/>
    <property type="match status" value="1"/>
</dbReference>
<gene>
    <name evidence="3" type="ORF">COU88_00345</name>
</gene>
<dbReference type="EMBL" id="PFED01000012">
    <property type="protein sequence ID" value="PJE63294.1"/>
    <property type="molecule type" value="Genomic_DNA"/>
</dbReference>
<comment type="similarity">
    <text evidence="1">Belongs to the ComF/GntX family.</text>
</comment>
<name>A0A2M8KTM3_9BACT</name>
<protein>
    <recommendedName>
        <fullName evidence="2">Phosphoribosyltransferase domain-containing protein</fullName>
    </recommendedName>
</protein>
<dbReference type="Gene3D" id="3.40.50.2020">
    <property type="match status" value="1"/>
</dbReference>
<dbReference type="Proteomes" id="UP000229554">
    <property type="component" value="Unassembled WGS sequence"/>
</dbReference>
<proteinExistence type="inferred from homology"/>
<feature type="non-terminal residue" evidence="3">
    <location>
        <position position="1"/>
    </location>
</feature>
<accession>A0A2M8KTM3</accession>
<dbReference type="InterPro" id="IPR029057">
    <property type="entry name" value="PRTase-like"/>
</dbReference>
<feature type="domain" description="Phosphoribosyltransferase" evidence="2">
    <location>
        <begin position="98"/>
        <end position="176"/>
    </location>
</feature>
<dbReference type="InterPro" id="IPR051910">
    <property type="entry name" value="ComF/GntX_DNA_util-trans"/>
</dbReference>
<evidence type="ECO:0000259" key="2">
    <source>
        <dbReference type="Pfam" id="PF00156"/>
    </source>
</evidence>
<dbReference type="SUPFAM" id="SSF53271">
    <property type="entry name" value="PRTase-like"/>
    <property type="match status" value="1"/>
</dbReference>
<dbReference type="PANTHER" id="PTHR47505">
    <property type="entry name" value="DNA UTILIZATION PROTEIN YHGH"/>
    <property type="match status" value="1"/>
</dbReference>
<reference evidence="4" key="1">
    <citation type="submission" date="2017-09" db="EMBL/GenBank/DDBJ databases">
        <title>Depth-based differentiation of microbial function through sediment-hosted aquifers and enrichment of novel symbionts in the deep terrestrial subsurface.</title>
        <authorList>
            <person name="Probst A.J."/>
            <person name="Ladd B."/>
            <person name="Jarett J.K."/>
            <person name="Geller-Mcgrath D.E."/>
            <person name="Sieber C.M.K."/>
            <person name="Emerson J.B."/>
            <person name="Anantharaman K."/>
            <person name="Thomas B.C."/>
            <person name="Malmstrom R."/>
            <person name="Stieglmeier M."/>
            <person name="Klingl A."/>
            <person name="Woyke T."/>
            <person name="Ryan C.M."/>
            <person name="Banfield J.F."/>
        </authorList>
    </citation>
    <scope>NUCLEOTIDE SEQUENCE [LARGE SCALE GENOMIC DNA]</scope>
</reference>
<organism evidence="3 4">
    <name type="scientific">Candidatus Roizmanbacteria bacterium CG10_big_fil_rev_8_21_14_0_10_39_6</name>
    <dbReference type="NCBI Taxonomy" id="1974853"/>
    <lineage>
        <taxon>Bacteria</taxon>
        <taxon>Candidatus Roizmaniibacteriota</taxon>
    </lineage>
</organism>
<dbReference type="PANTHER" id="PTHR47505:SF1">
    <property type="entry name" value="DNA UTILIZATION PROTEIN YHGH"/>
    <property type="match status" value="1"/>
</dbReference>
<evidence type="ECO:0000313" key="4">
    <source>
        <dbReference type="Proteomes" id="UP000229554"/>
    </source>
</evidence>
<dbReference type="CDD" id="cd06223">
    <property type="entry name" value="PRTases_typeI"/>
    <property type="match status" value="1"/>
</dbReference>
<dbReference type="AlphaFoldDB" id="A0A2M8KTM3"/>
<dbReference type="InterPro" id="IPR000836">
    <property type="entry name" value="PRTase_dom"/>
</dbReference>
<evidence type="ECO:0000313" key="3">
    <source>
        <dbReference type="EMBL" id="PJE63294.1"/>
    </source>
</evidence>
<comment type="caution">
    <text evidence="3">The sequence shown here is derived from an EMBL/GenBank/DDBJ whole genome shotgun (WGS) entry which is preliminary data.</text>
</comment>
<sequence length="190" mass="21380">CHKPSPYGMTHWGCRKENSLIGIFSLFLYRGLGGRVMKYAKYKREQKVIDDLFSSAPSCARSTLYDFFLHTKPSVLIPIPLHRSVVSVRGFNQSDAFSQLLTRALNIPTFSILEKLSERAPQSKMPSNMRKKNVRGSYNINNYAGLSIGGRTVCIVDDVVTTGATLEEASRVLKPYTNKVYGVTLFRSFE</sequence>
<evidence type="ECO:0000256" key="1">
    <source>
        <dbReference type="ARBA" id="ARBA00008007"/>
    </source>
</evidence>